<dbReference type="AlphaFoldDB" id="A0A0F9YVK4"/>
<evidence type="ECO:0000259" key="4">
    <source>
        <dbReference type="SMART" id="SM00563"/>
    </source>
</evidence>
<dbReference type="InterPro" id="IPR002123">
    <property type="entry name" value="Plipid/glycerol_acylTrfase"/>
</dbReference>
<evidence type="ECO:0000313" key="5">
    <source>
        <dbReference type="EMBL" id="KKO08879.1"/>
    </source>
</evidence>
<dbReference type="PANTHER" id="PTHR10434">
    <property type="entry name" value="1-ACYL-SN-GLYCEROL-3-PHOSPHATE ACYLTRANSFERASE"/>
    <property type="match status" value="1"/>
</dbReference>
<dbReference type="EMBL" id="LAZR01000008">
    <property type="protein sequence ID" value="KKO08879.1"/>
    <property type="molecule type" value="Genomic_DNA"/>
</dbReference>
<keyword evidence="2" id="KW-0012">Acyltransferase</keyword>
<sequence>MISKIRSILFFLGYAGLTFVISVLIISLFWLLPPRRRYYLYALWCRLVIVWLRITSNVSYQIEGKENIPDHPVIIFSNHQSTWETIFLYQLFTPVCPILKKELLEIPFWGWALRLQRPIAIDRSKPREAGKSLLKQGAERLQEGASVLVFPEGTRAATGKLGKFSRGGAQLAVATDTEIVPVLHNAGKHWPAGTTRKNPGTIKLIVGQPIQTAGKTSKQVNLEFLDWVESRRHELGLEYASEPAAAT</sequence>
<feature type="domain" description="Phospholipid/glycerol acyltransferase" evidence="4">
    <location>
        <begin position="73"/>
        <end position="187"/>
    </location>
</feature>
<proteinExistence type="predicted"/>
<evidence type="ECO:0000256" key="1">
    <source>
        <dbReference type="ARBA" id="ARBA00022679"/>
    </source>
</evidence>
<dbReference type="Pfam" id="PF01553">
    <property type="entry name" value="Acyltransferase"/>
    <property type="match status" value="1"/>
</dbReference>
<name>A0A0F9YVK4_9ZZZZ</name>
<comment type="caution">
    <text evidence="5">The sequence shown here is derived from an EMBL/GenBank/DDBJ whole genome shotgun (WGS) entry which is preliminary data.</text>
</comment>
<dbReference type="PANTHER" id="PTHR10434:SF40">
    <property type="entry name" value="1-ACYL-SN-GLYCEROL-3-PHOSPHATE ACYLTRANSFERASE"/>
    <property type="match status" value="1"/>
</dbReference>
<keyword evidence="3" id="KW-0812">Transmembrane</keyword>
<evidence type="ECO:0000256" key="3">
    <source>
        <dbReference type="SAM" id="Phobius"/>
    </source>
</evidence>
<accession>A0A0F9YVK4</accession>
<keyword evidence="1" id="KW-0808">Transferase</keyword>
<dbReference type="SUPFAM" id="SSF69593">
    <property type="entry name" value="Glycerol-3-phosphate (1)-acyltransferase"/>
    <property type="match status" value="1"/>
</dbReference>
<keyword evidence="3" id="KW-0472">Membrane</keyword>
<dbReference type="SMART" id="SM00563">
    <property type="entry name" value="PlsC"/>
    <property type="match status" value="1"/>
</dbReference>
<protein>
    <recommendedName>
        <fullName evidence="4">Phospholipid/glycerol acyltransferase domain-containing protein</fullName>
    </recommendedName>
</protein>
<reference evidence="5" key="1">
    <citation type="journal article" date="2015" name="Nature">
        <title>Complex archaea that bridge the gap between prokaryotes and eukaryotes.</title>
        <authorList>
            <person name="Spang A."/>
            <person name="Saw J.H."/>
            <person name="Jorgensen S.L."/>
            <person name="Zaremba-Niedzwiedzka K."/>
            <person name="Martijn J."/>
            <person name="Lind A.E."/>
            <person name="van Eijk R."/>
            <person name="Schleper C."/>
            <person name="Guy L."/>
            <person name="Ettema T.J."/>
        </authorList>
    </citation>
    <scope>NUCLEOTIDE SEQUENCE</scope>
</reference>
<dbReference type="GO" id="GO:0003841">
    <property type="term" value="F:1-acylglycerol-3-phosphate O-acyltransferase activity"/>
    <property type="evidence" value="ECO:0007669"/>
    <property type="project" value="TreeGrafter"/>
</dbReference>
<dbReference type="GO" id="GO:0006654">
    <property type="term" value="P:phosphatidic acid biosynthetic process"/>
    <property type="evidence" value="ECO:0007669"/>
    <property type="project" value="TreeGrafter"/>
</dbReference>
<evidence type="ECO:0000256" key="2">
    <source>
        <dbReference type="ARBA" id="ARBA00023315"/>
    </source>
</evidence>
<organism evidence="5">
    <name type="scientific">marine sediment metagenome</name>
    <dbReference type="NCBI Taxonomy" id="412755"/>
    <lineage>
        <taxon>unclassified sequences</taxon>
        <taxon>metagenomes</taxon>
        <taxon>ecological metagenomes</taxon>
    </lineage>
</organism>
<feature type="transmembrane region" description="Helical" evidence="3">
    <location>
        <begin position="7"/>
        <end position="32"/>
    </location>
</feature>
<dbReference type="CDD" id="cd07989">
    <property type="entry name" value="LPLAT_AGPAT-like"/>
    <property type="match status" value="1"/>
</dbReference>
<gene>
    <name evidence="5" type="ORF">LCGC14_0039980</name>
</gene>
<keyword evidence="3" id="KW-1133">Transmembrane helix</keyword>